<accession>A0A517YMX7</accession>
<dbReference type="InterPro" id="IPR011444">
    <property type="entry name" value="DUF1549"/>
</dbReference>
<feature type="domain" description="DUF1553" evidence="3">
    <location>
        <begin position="319"/>
        <end position="538"/>
    </location>
</feature>
<dbReference type="EMBL" id="CP036274">
    <property type="protein sequence ID" value="QDU31579.1"/>
    <property type="molecule type" value="Genomic_DNA"/>
</dbReference>
<evidence type="ECO:0000256" key="1">
    <source>
        <dbReference type="SAM" id="SignalP"/>
    </source>
</evidence>
<keyword evidence="5" id="KW-1185">Reference proteome</keyword>
<evidence type="ECO:0000259" key="3">
    <source>
        <dbReference type="Pfam" id="PF07587"/>
    </source>
</evidence>
<evidence type="ECO:0000313" key="5">
    <source>
        <dbReference type="Proteomes" id="UP000315017"/>
    </source>
</evidence>
<name>A0A517YMX7_9BACT</name>
<dbReference type="RefSeq" id="WP_145098950.1">
    <property type="nucleotide sequence ID" value="NZ_CP036274.1"/>
</dbReference>
<feature type="signal peptide" evidence="1">
    <location>
        <begin position="1"/>
        <end position="20"/>
    </location>
</feature>
<dbReference type="AlphaFoldDB" id="A0A517YMX7"/>
<evidence type="ECO:0000259" key="2">
    <source>
        <dbReference type="Pfam" id="PF07583"/>
    </source>
</evidence>
<evidence type="ECO:0008006" key="6">
    <source>
        <dbReference type="Google" id="ProtNLM"/>
    </source>
</evidence>
<dbReference type="PANTHER" id="PTHR35889:SF3">
    <property type="entry name" value="F-BOX DOMAIN-CONTAINING PROTEIN"/>
    <property type="match status" value="1"/>
</dbReference>
<organism evidence="4 5">
    <name type="scientific">Anatilimnocola aggregata</name>
    <dbReference type="NCBI Taxonomy" id="2528021"/>
    <lineage>
        <taxon>Bacteria</taxon>
        <taxon>Pseudomonadati</taxon>
        <taxon>Planctomycetota</taxon>
        <taxon>Planctomycetia</taxon>
        <taxon>Pirellulales</taxon>
        <taxon>Pirellulaceae</taxon>
        <taxon>Anatilimnocola</taxon>
    </lineage>
</organism>
<feature type="domain" description="DUF1549" evidence="2">
    <location>
        <begin position="74"/>
        <end position="274"/>
    </location>
</feature>
<dbReference type="Pfam" id="PF07583">
    <property type="entry name" value="PSCyt2"/>
    <property type="match status" value="1"/>
</dbReference>
<feature type="chain" id="PRO_5021841031" description="DUF1549 domain-containing protein" evidence="1">
    <location>
        <begin position="21"/>
        <end position="571"/>
    </location>
</feature>
<dbReference type="KEGG" id="aagg:ETAA8_67390"/>
<keyword evidence="1" id="KW-0732">Signal</keyword>
<dbReference type="Proteomes" id="UP000315017">
    <property type="component" value="Chromosome"/>
</dbReference>
<proteinExistence type="predicted"/>
<sequence precursor="true">MWARNLLFAAVCLLGLGALAANILLQDRIATPRTFQPNRFGQPVVRNASASASSSAEPANTQATNDWQLALSKINAEFRESWEQKNLEVTPPADSLTLARRLSLGLTGTIPSLEEIRELERLPENERLEWWTSRLLEDRRFGDYVGERLARVYVGTDDGPVALYRRRRFVSWLSDQLLQAQPYNEIVQKMIGGNGIWTSKPELNFITHTCTENNQGQPDEVRLAARTVRAFLALRIDCLQCHDDNLGTNFLGDEGAARSSKQADFHQLAAFFAPAKLGLSGVQDTGDVYRFKYLKAEKEETVPVAVPYGADLLTGSGTRREQLAQWVTHPQNKPFARAMVNRMWAIVCGRPLVEPIDEIPLHGTYPPALETLADDFVQHGHDLQRLIRLIAASDAFQRASHADFEITADHEAAWAAFPLSRLQPQQMAGAMIQSSSLNTLDEQNAHIIWLLAKNDQTREFVRRYGDLGEDEFSDRGGTIPQRLLLMNGELVNERTSENIVANAATRIVTVTPRAESAIDAAYLAVLTRRATAEEKAVFVPRLEAARGDFRRRVLEDLYWVLVNSTEFSWNH</sequence>
<dbReference type="OrthoDB" id="289126at2"/>
<evidence type="ECO:0000313" key="4">
    <source>
        <dbReference type="EMBL" id="QDU31579.1"/>
    </source>
</evidence>
<dbReference type="InterPro" id="IPR022655">
    <property type="entry name" value="DUF1553"/>
</dbReference>
<protein>
    <recommendedName>
        <fullName evidence="6">DUF1549 domain-containing protein</fullName>
    </recommendedName>
</protein>
<gene>
    <name evidence="4" type="ORF">ETAA8_67390</name>
</gene>
<dbReference type="Pfam" id="PF07587">
    <property type="entry name" value="PSD1"/>
    <property type="match status" value="1"/>
</dbReference>
<reference evidence="4 5" key="1">
    <citation type="submission" date="2019-02" db="EMBL/GenBank/DDBJ databases">
        <title>Deep-cultivation of Planctomycetes and their phenomic and genomic characterization uncovers novel biology.</title>
        <authorList>
            <person name="Wiegand S."/>
            <person name="Jogler M."/>
            <person name="Boedeker C."/>
            <person name="Pinto D."/>
            <person name="Vollmers J."/>
            <person name="Rivas-Marin E."/>
            <person name="Kohn T."/>
            <person name="Peeters S.H."/>
            <person name="Heuer A."/>
            <person name="Rast P."/>
            <person name="Oberbeckmann S."/>
            <person name="Bunk B."/>
            <person name="Jeske O."/>
            <person name="Meyerdierks A."/>
            <person name="Storesund J.E."/>
            <person name="Kallscheuer N."/>
            <person name="Luecker S."/>
            <person name="Lage O.M."/>
            <person name="Pohl T."/>
            <person name="Merkel B.J."/>
            <person name="Hornburger P."/>
            <person name="Mueller R.-W."/>
            <person name="Bruemmer F."/>
            <person name="Labrenz M."/>
            <person name="Spormann A.M."/>
            <person name="Op den Camp H."/>
            <person name="Overmann J."/>
            <person name="Amann R."/>
            <person name="Jetten M.S.M."/>
            <person name="Mascher T."/>
            <person name="Medema M.H."/>
            <person name="Devos D.P."/>
            <person name="Kaster A.-K."/>
            <person name="Ovreas L."/>
            <person name="Rohde M."/>
            <person name="Galperin M.Y."/>
            <person name="Jogler C."/>
        </authorList>
    </citation>
    <scope>NUCLEOTIDE SEQUENCE [LARGE SCALE GENOMIC DNA]</scope>
    <source>
        <strain evidence="4 5">ETA_A8</strain>
    </source>
</reference>
<dbReference type="PANTHER" id="PTHR35889">
    <property type="entry name" value="CYCLOINULO-OLIGOSACCHARIDE FRUCTANOTRANSFERASE-RELATED"/>
    <property type="match status" value="1"/>
</dbReference>